<comment type="caution">
    <text evidence="2">The sequence shown here is derived from an EMBL/GenBank/DDBJ whole genome shotgun (WGS) entry which is preliminary data.</text>
</comment>
<accession>A0ABR2EST9</accession>
<dbReference type="Gene3D" id="3.30.420.10">
    <property type="entry name" value="Ribonuclease H-like superfamily/Ribonuclease H"/>
    <property type="match status" value="1"/>
</dbReference>
<dbReference type="EMBL" id="JBBPBM010000011">
    <property type="protein sequence ID" value="KAK8563716.1"/>
    <property type="molecule type" value="Genomic_DNA"/>
</dbReference>
<dbReference type="PROSITE" id="PS50879">
    <property type="entry name" value="RNASE_H_1"/>
    <property type="match status" value="1"/>
</dbReference>
<dbReference type="SUPFAM" id="SSF53098">
    <property type="entry name" value="Ribonuclease H-like"/>
    <property type="match status" value="1"/>
</dbReference>
<dbReference type="InterPro" id="IPR053151">
    <property type="entry name" value="RNase_H-like"/>
</dbReference>
<dbReference type="Proteomes" id="UP001472677">
    <property type="component" value="Unassembled WGS sequence"/>
</dbReference>
<dbReference type="PANTHER" id="PTHR47723">
    <property type="entry name" value="OS05G0353850 PROTEIN"/>
    <property type="match status" value="1"/>
</dbReference>
<dbReference type="Pfam" id="PF13456">
    <property type="entry name" value="RVT_3"/>
    <property type="match status" value="1"/>
</dbReference>
<organism evidence="2 3">
    <name type="scientific">Hibiscus sabdariffa</name>
    <name type="common">roselle</name>
    <dbReference type="NCBI Taxonomy" id="183260"/>
    <lineage>
        <taxon>Eukaryota</taxon>
        <taxon>Viridiplantae</taxon>
        <taxon>Streptophyta</taxon>
        <taxon>Embryophyta</taxon>
        <taxon>Tracheophyta</taxon>
        <taxon>Spermatophyta</taxon>
        <taxon>Magnoliopsida</taxon>
        <taxon>eudicotyledons</taxon>
        <taxon>Gunneridae</taxon>
        <taxon>Pentapetalae</taxon>
        <taxon>rosids</taxon>
        <taxon>malvids</taxon>
        <taxon>Malvales</taxon>
        <taxon>Malvaceae</taxon>
        <taxon>Malvoideae</taxon>
        <taxon>Hibiscus</taxon>
    </lineage>
</organism>
<dbReference type="InterPro" id="IPR044730">
    <property type="entry name" value="RNase_H-like_dom_plant"/>
</dbReference>
<proteinExistence type="predicted"/>
<dbReference type="Pfam" id="PF13966">
    <property type="entry name" value="zf-RVT"/>
    <property type="match status" value="1"/>
</dbReference>
<dbReference type="InterPro" id="IPR026960">
    <property type="entry name" value="RVT-Znf"/>
</dbReference>
<gene>
    <name evidence="2" type="ORF">V6N12_035857</name>
</gene>
<dbReference type="InterPro" id="IPR002156">
    <property type="entry name" value="RNaseH_domain"/>
</dbReference>
<keyword evidence="3" id="KW-1185">Reference proteome</keyword>
<evidence type="ECO:0000259" key="1">
    <source>
        <dbReference type="PROSITE" id="PS50879"/>
    </source>
</evidence>
<sequence>MIPTPSMSHNSNPSIIVTSSTDTSMSAANASIAPMNFNTGSLLPIASMNNGSFGRSEGNHPPAPAYPIDSVVKDHMNLDEALAVWEVSRILEISFKGGRSVVMNRVCEIEDDLQRMDSDKEGFFAELLSFVERHIPRRKLLAKAFYDNLFKNTLTGTNWTGLVWRGVAPPKVELFTWLVIRQRIPVRVELMRKGMISISDNLCPLCRNDLIFEKGRLDVQHLFFSVIARLVLWFKAKHQNVTLSVESLMFDPSVADRLSLIGKVASCVSAWKAPPFGFLKLNVDGAMLRNGRLGGVSGILRNCEGRCLATFSEIVGQGTSVLAELLALSYGLGLFFRSKWGTTPRLVLESDSSLAVEWVFQPDRCPPMFVSLARTIRRVIDENLMILWHILRGCNVEADSLAKASIG</sequence>
<dbReference type="CDD" id="cd06222">
    <property type="entry name" value="RNase_H_like"/>
    <property type="match status" value="1"/>
</dbReference>
<dbReference type="PANTHER" id="PTHR47723:SF19">
    <property type="entry name" value="POLYNUCLEOTIDYL TRANSFERASE, RIBONUCLEASE H-LIKE SUPERFAMILY PROTEIN"/>
    <property type="match status" value="1"/>
</dbReference>
<evidence type="ECO:0000313" key="3">
    <source>
        <dbReference type="Proteomes" id="UP001472677"/>
    </source>
</evidence>
<dbReference type="InterPro" id="IPR036397">
    <property type="entry name" value="RNaseH_sf"/>
</dbReference>
<name>A0ABR2EST9_9ROSI</name>
<reference evidence="2 3" key="1">
    <citation type="journal article" date="2024" name="G3 (Bethesda)">
        <title>Genome assembly of Hibiscus sabdariffa L. provides insights into metabolisms of medicinal natural products.</title>
        <authorList>
            <person name="Kim T."/>
        </authorList>
    </citation>
    <scope>NUCLEOTIDE SEQUENCE [LARGE SCALE GENOMIC DNA]</scope>
    <source>
        <strain evidence="2">TK-2024</strain>
        <tissue evidence="2">Old leaves</tissue>
    </source>
</reference>
<feature type="domain" description="RNase H type-1" evidence="1">
    <location>
        <begin position="275"/>
        <end position="407"/>
    </location>
</feature>
<protein>
    <recommendedName>
        <fullName evidence="1">RNase H type-1 domain-containing protein</fullName>
    </recommendedName>
</protein>
<evidence type="ECO:0000313" key="2">
    <source>
        <dbReference type="EMBL" id="KAK8563716.1"/>
    </source>
</evidence>
<dbReference type="InterPro" id="IPR012337">
    <property type="entry name" value="RNaseH-like_sf"/>
</dbReference>